<dbReference type="SUPFAM" id="SSF82714">
    <property type="entry name" value="Multidrug efflux transporter AcrB TolC docking domain, DN and DC subdomains"/>
    <property type="match status" value="1"/>
</dbReference>
<dbReference type="GO" id="GO:0042910">
    <property type="term" value="F:xenobiotic transmembrane transporter activity"/>
    <property type="evidence" value="ECO:0007669"/>
    <property type="project" value="TreeGrafter"/>
</dbReference>
<dbReference type="GO" id="GO:0005886">
    <property type="term" value="C:plasma membrane"/>
    <property type="evidence" value="ECO:0007669"/>
    <property type="project" value="TreeGrafter"/>
</dbReference>
<accession>A0A832AUD6</accession>
<feature type="transmembrane region" description="Helical" evidence="1">
    <location>
        <begin position="434"/>
        <end position="454"/>
    </location>
</feature>
<dbReference type="EMBL" id="DTPL01000023">
    <property type="protein sequence ID" value="HGA37261.1"/>
    <property type="molecule type" value="Genomic_DNA"/>
</dbReference>
<dbReference type="Gene3D" id="3.30.2090.10">
    <property type="entry name" value="Multidrug efflux transporter AcrB TolC docking domain, DN and DC subdomains"/>
    <property type="match status" value="2"/>
</dbReference>
<comment type="caution">
    <text evidence="2">The sequence shown here is derived from an EMBL/GenBank/DDBJ whole genome shotgun (WGS) entry which is preliminary data.</text>
</comment>
<keyword evidence="1" id="KW-0472">Membrane</keyword>
<organism evidence="2">
    <name type="scientific">Desulfurella acetivorans</name>
    <dbReference type="NCBI Taxonomy" id="33002"/>
    <lineage>
        <taxon>Bacteria</taxon>
        <taxon>Pseudomonadati</taxon>
        <taxon>Campylobacterota</taxon>
        <taxon>Desulfurellia</taxon>
        <taxon>Desulfurellales</taxon>
        <taxon>Desulfurellaceae</taxon>
        <taxon>Desulfurella</taxon>
    </lineage>
</organism>
<sequence>MNKYLDFLWNNKFTVFLCGILIIFGGVFALFFLPESIFPNVSFPKVSILVHNQDLPVKYMLVSVTRPLEEAARAEAGVNLVRSQTGNGLSKIHVYFDSNVNPKTAYLMLQARIAKINLPPNSSLSVRLMEPNIYPFAEYALVSNKIDSSNMMNYYYFQIKPMLLGINGVYKVEETSRGWPEINIALNPQKLLQYRISPQEVINSLVLNEGPFFSGVMNYFNQQLNLSTTKMPNNIKDLSNFTISVKSKNPQYIPLTLGSIASIKTQSSPLVKDAKVSGYKHALIMDILSQNKANEVKVSKELQKVVETIKERLPSSMNLIKIYDLSDLIKSNLNDVWIALIIGSIIALIVVMLFIGRIDGAFSVFIVVPLSLSLTFIALYLLGFGLNIMTLGGICASIGAMIDHAIVIIERGLQGITGDTKSRMESVFKRLKDILLPMSLATITSTVVFIPLIFLPGTLGLLFKHMAVAIIIALISSQFIALTFTPILSMMLARHKTKNLNKSKNRHFYFMFSHTLIFFMRRPWISIVVLFLVATIGYISFKNLPTAFLPKWDEGLISVPFRTPVGSSVKTTTNVGEILMNEASKNPNVKRVSLMVGRGFGNSFSTPNKAIMMIVLKENRKESTQKVMLELDKKFKTLAPNLISLNSSQVMINRLGDLSGSHAPLEVFLFGSDPDQLFKEGQKLYKILAKNKDLEAVTYKSPSAGPEIEFNPSYFAAVNNMNSKNLSDNIKLYFWGENAGYLLKGEQLFPIRITLQDKPKTAKELKSLDIIHNDKPMSLNMLSNINVKTSVPYITHQNLVPYSYIWVKPYANVGLNTAASSIENIIKHMNLPHDISYSIGGYYKQQTKSFQNMYLILTIALFILLILFGFQFSSQKCAIAAIITISSTASFSLLSLFITKVDLDSTAFLGILLVFAIVVNNIILIFSRSRQLNSKHTHKSVALAARSRLRPIIMTMSADIVGFLPLAIGIGRGTDLLKPLAIATIGGLIFGAFASLILAPSLFSLFSIIKKK</sequence>
<evidence type="ECO:0000313" key="2">
    <source>
        <dbReference type="EMBL" id="HGA37261.1"/>
    </source>
</evidence>
<dbReference type="SUPFAM" id="SSF82693">
    <property type="entry name" value="Multidrug efflux transporter AcrB pore domain, PN1, PN2, PC1 and PC2 subdomains"/>
    <property type="match status" value="3"/>
</dbReference>
<dbReference type="Gene3D" id="1.20.1640.10">
    <property type="entry name" value="Multidrug efflux transporter AcrB transmembrane domain"/>
    <property type="match status" value="2"/>
</dbReference>
<feature type="transmembrane region" description="Helical" evidence="1">
    <location>
        <begin position="336"/>
        <end position="355"/>
    </location>
</feature>
<dbReference type="Gene3D" id="3.30.70.1430">
    <property type="entry name" value="Multidrug efflux transporter AcrB pore domain"/>
    <property type="match status" value="2"/>
</dbReference>
<dbReference type="InterPro" id="IPR001036">
    <property type="entry name" value="Acrflvin-R"/>
</dbReference>
<keyword evidence="1" id="KW-0812">Transmembrane</keyword>
<dbReference type="SUPFAM" id="SSF82866">
    <property type="entry name" value="Multidrug efflux transporter AcrB transmembrane domain"/>
    <property type="match status" value="2"/>
</dbReference>
<dbReference type="Gene3D" id="3.30.70.1440">
    <property type="entry name" value="Multidrug efflux transporter AcrB pore domain"/>
    <property type="match status" value="1"/>
</dbReference>
<feature type="transmembrane region" description="Helical" evidence="1">
    <location>
        <begin position="905"/>
        <end position="927"/>
    </location>
</feature>
<dbReference type="Pfam" id="PF00873">
    <property type="entry name" value="ACR_tran"/>
    <property type="match status" value="1"/>
</dbReference>
<feature type="transmembrane region" description="Helical" evidence="1">
    <location>
        <begin position="466"/>
        <end position="488"/>
    </location>
</feature>
<reference evidence="2" key="1">
    <citation type="journal article" date="2020" name="mSystems">
        <title>Genome- and Community-Level Interaction Insights into Carbon Utilization and Element Cycling Functions of Hydrothermarchaeota in Hydrothermal Sediment.</title>
        <authorList>
            <person name="Zhou Z."/>
            <person name="Liu Y."/>
            <person name="Xu W."/>
            <person name="Pan J."/>
            <person name="Luo Z.H."/>
            <person name="Li M."/>
        </authorList>
    </citation>
    <scope>NUCLEOTIDE SEQUENCE [LARGE SCALE GENOMIC DNA]</scope>
    <source>
        <strain evidence="2">SpSt-972</strain>
    </source>
</reference>
<dbReference type="PANTHER" id="PTHR32063:SF0">
    <property type="entry name" value="SWARMING MOTILITY PROTEIN SWRC"/>
    <property type="match status" value="1"/>
</dbReference>
<protein>
    <submittedName>
        <fullName evidence="2">Efflux RND transporter permease subunit</fullName>
    </submittedName>
</protein>
<keyword evidence="1" id="KW-1133">Transmembrane helix</keyword>
<feature type="transmembrane region" description="Helical" evidence="1">
    <location>
        <begin position="877"/>
        <end position="899"/>
    </location>
</feature>
<dbReference type="InterPro" id="IPR027463">
    <property type="entry name" value="AcrB_DN_DC_subdom"/>
</dbReference>
<dbReference type="AlphaFoldDB" id="A0A832AUD6"/>
<name>A0A832AUD6_DESAE</name>
<dbReference type="PRINTS" id="PR00702">
    <property type="entry name" value="ACRIFLAVINRP"/>
</dbReference>
<dbReference type="Gene3D" id="3.30.70.1320">
    <property type="entry name" value="Multidrug efflux transporter AcrB pore domain like"/>
    <property type="match status" value="1"/>
</dbReference>
<dbReference type="PANTHER" id="PTHR32063">
    <property type="match status" value="1"/>
</dbReference>
<feature type="transmembrane region" description="Helical" evidence="1">
    <location>
        <begin position="853"/>
        <end position="870"/>
    </location>
</feature>
<evidence type="ECO:0000256" key="1">
    <source>
        <dbReference type="SAM" id="Phobius"/>
    </source>
</evidence>
<gene>
    <name evidence="2" type="ORF">ENX80_00365</name>
</gene>
<feature type="transmembrane region" description="Helical" evidence="1">
    <location>
        <begin position="362"/>
        <end position="382"/>
    </location>
</feature>
<feature type="transmembrane region" description="Helical" evidence="1">
    <location>
        <begin position="12"/>
        <end position="33"/>
    </location>
</feature>
<feature type="transmembrane region" description="Helical" evidence="1">
    <location>
        <begin position="948"/>
        <end position="968"/>
    </location>
</feature>
<feature type="transmembrane region" description="Helical" evidence="1">
    <location>
        <begin position="508"/>
        <end position="541"/>
    </location>
</feature>
<feature type="transmembrane region" description="Helical" evidence="1">
    <location>
        <begin position="388"/>
        <end position="413"/>
    </location>
</feature>
<proteinExistence type="predicted"/>
<feature type="transmembrane region" description="Helical" evidence="1">
    <location>
        <begin position="980"/>
        <end position="1009"/>
    </location>
</feature>